<feature type="binding site" evidence="6 9">
    <location>
        <position position="294"/>
    </location>
    <ligand>
        <name>Mg(2+)</name>
        <dbReference type="ChEBI" id="CHEBI:18420"/>
    </ligand>
</feature>
<dbReference type="GeneID" id="24788043"/>
<dbReference type="PRINTS" id="PR00148">
    <property type="entry name" value="ENOLASE"/>
</dbReference>
<feature type="binding site" evidence="6">
    <location>
        <position position="345"/>
    </location>
    <ligand>
        <name>(2R)-2-phosphoglycerate</name>
        <dbReference type="ChEBI" id="CHEBI:58289"/>
    </ligand>
</feature>
<feature type="binding site" evidence="6 9">
    <location>
        <position position="253"/>
    </location>
    <ligand>
        <name>Mg(2+)</name>
        <dbReference type="ChEBI" id="CHEBI:18420"/>
    </ligand>
</feature>
<dbReference type="OrthoDB" id="8680at2157"/>
<feature type="active site" description="Proton donor" evidence="6 7">
    <location>
        <position position="217"/>
    </location>
</feature>
<keyword evidence="3 6" id="KW-0460">Magnesium</keyword>
<keyword evidence="4 6" id="KW-0324">Glycolysis</keyword>
<keyword evidence="13" id="KW-1185">Reference proteome</keyword>
<dbReference type="PIRSF" id="PIRSF001400">
    <property type="entry name" value="Enolase"/>
    <property type="match status" value="1"/>
</dbReference>
<evidence type="ECO:0000256" key="6">
    <source>
        <dbReference type="HAMAP-Rule" id="MF_00318"/>
    </source>
</evidence>
<reference evidence="12" key="1">
    <citation type="submission" date="2014-07" db="EMBL/GenBank/DDBJ databases">
        <title>Methanogenic archaea and the global carbon cycle.</title>
        <authorList>
            <person name="Henriksen J.R."/>
            <person name="Luke J."/>
            <person name="Reinhart S."/>
            <person name="Benedict M.N."/>
            <person name="Youngblut N.D."/>
            <person name="Metcalf M.E."/>
            <person name="Whitaker R.J."/>
            <person name="Metcalf W.W."/>
        </authorList>
    </citation>
    <scope>NUCLEOTIDE SEQUENCE [LARGE SCALE GENOMIC DNA]</scope>
    <source>
        <strain evidence="12">3</strain>
    </source>
</reference>
<dbReference type="FunFam" id="3.30.390.10:FF:000001">
    <property type="entry name" value="Enolase"/>
    <property type="match status" value="1"/>
</dbReference>
<comment type="catalytic activity">
    <reaction evidence="6">
        <text>(2R)-2-phosphoglycerate = phosphoenolpyruvate + H2O</text>
        <dbReference type="Rhea" id="RHEA:10164"/>
        <dbReference type="ChEBI" id="CHEBI:15377"/>
        <dbReference type="ChEBI" id="CHEBI:58289"/>
        <dbReference type="ChEBI" id="CHEBI:58702"/>
        <dbReference type="EC" id="4.2.1.11"/>
    </reaction>
</comment>
<keyword evidence="6" id="KW-0964">Secreted</keyword>
<name>A0A0E3WVI4_METBA</name>
<dbReference type="GO" id="GO:0000015">
    <property type="term" value="C:phosphopyruvate hydratase complex"/>
    <property type="evidence" value="ECO:0007669"/>
    <property type="project" value="InterPro"/>
</dbReference>
<gene>
    <name evidence="6" type="primary">eno</name>
    <name evidence="12" type="ORF">MSBR3_0567</name>
</gene>
<keyword evidence="5 6" id="KW-0456">Lyase</keyword>
<comment type="function">
    <text evidence="6">Catalyzes the reversible conversion of 2-phosphoglycerate (2-PG) into phosphoenolpyruvate (PEP). It is essential for the degradation of carbohydrates via glycolysis.</text>
</comment>
<dbReference type="SMART" id="SM01193">
    <property type="entry name" value="Enolase_N"/>
    <property type="match status" value="1"/>
</dbReference>
<feature type="binding site" evidence="8">
    <location>
        <position position="320"/>
    </location>
    <ligand>
        <name>substrate</name>
    </ligand>
</feature>
<dbReference type="GO" id="GO:0004634">
    <property type="term" value="F:phosphopyruvate hydratase activity"/>
    <property type="evidence" value="ECO:0007669"/>
    <property type="project" value="UniProtKB-UniRule"/>
</dbReference>
<evidence type="ECO:0000313" key="13">
    <source>
        <dbReference type="Proteomes" id="UP000033066"/>
    </source>
</evidence>
<feature type="binding site" evidence="6">
    <location>
        <position position="375"/>
    </location>
    <ligand>
        <name>(2R)-2-phosphoglycerate</name>
        <dbReference type="ChEBI" id="CHEBI:58289"/>
    </ligand>
</feature>
<dbReference type="SFLD" id="SFLDF00002">
    <property type="entry name" value="enolase"/>
    <property type="match status" value="1"/>
</dbReference>
<dbReference type="SMART" id="SM01192">
    <property type="entry name" value="Enolase_C"/>
    <property type="match status" value="1"/>
</dbReference>
<dbReference type="EC" id="4.2.1.11" evidence="6"/>
<feature type="binding site" evidence="6">
    <location>
        <position position="396"/>
    </location>
    <ligand>
        <name>(2R)-2-phosphoglycerate</name>
        <dbReference type="ChEBI" id="CHEBI:58289"/>
    </ligand>
</feature>
<evidence type="ECO:0000256" key="3">
    <source>
        <dbReference type="ARBA" id="ARBA00022842"/>
    </source>
</evidence>
<dbReference type="KEGG" id="mbak:MSBR3_0567"/>
<organism evidence="12 13">
    <name type="scientific">Methanosarcina barkeri 3</name>
    <dbReference type="NCBI Taxonomy" id="1434107"/>
    <lineage>
        <taxon>Archaea</taxon>
        <taxon>Methanobacteriati</taxon>
        <taxon>Methanobacteriota</taxon>
        <taxon>Stenosarchaea group</taxon>
        <taxon>Methanomicrobia</taxon>
        <taxon>Methanosarcinales</taxon>
        <taxon>Methanosarcinaceae</taxon>
        <taxon>Methanosarcina</taxon>
    </lineage>
</organism>
<dbReference type="PROSITE" id="PS00164">
    <property type="entry name" value="ENOLASE"/>
    <property type="match status" value="1"/>
</dbReference>
<dbReference type="SFLD" id="SFLDS00001">
    <property type="entry name" value="Enolase"/>
    <property type="match status" value="1"/>
</dbReference>
<accession>A0A0E3WVI4</accession>
<dbReference type="RefSeq" id="WP_048106385.1">
    <property type="nucleotide sequence ID" value="NZ_CP009517.1"/>
</dbReference>
<dbReference type="AlphaFoldDB" id="A0A0E3WVI4"/>
<dbReference type="EMBL" id="CP009517">
    <property type="protein sequence ID" value="AKB81145.1"/>
    <property type="molecule type" value="Genomic_DNA"/>
</dbReference>
<feature type="binding site" evidence="8">
    <location>
        <position position="165"/>
    </location>
    <ligand>
        <name>substrate</name>
    </ligand>
</feature>
<feature type="domain" description="Enolase N-terminal" evidence="11">
    <location>
        <begin position="15"/>
        <end position="144"/>
    </location>
</feature>
<dbReference type="InterPro" id="IPR020810">
    <property type="entry name" value="Enolase_C"/>
</dbReference>
<dbReference type="HOGENOM" id="CLU_031223_2_1_2"/>
<dbReference type="GO" id="GO:0009986">
    <property type="term" value="C:cell surface"/>
    <property type="evidence" value="ECO:0007669"/>
    <property type="project" value="UniProtKB-SubCell"/>
</dbReference>
<dbReference type="GO" id="GO:0005576">
    <property type="term" value="C:extracellular region"/>
    <property type="evidence" value="ECO:0007669"/>
    <property type="project" value="UniProtKB-SubCell"/>
</dbReference>
<feature type="binding site" evidence="6">
    <location>
        <position position="173"/>
    </location>
    <ligand>
        <name>(2R)-2-phosphoglycerate</name>
        <dbReference type="ChEBI" id="CHEBI:58289"/>
    </ligand>
</feature>
<dbReference type="PATRIC" id="fig|1434107.4.peg.758"/>
<feature type="binding site" evidence="8">
    <location>
        <position position="174"/>
    </location>
    <ligand>
        <name>substrate</name>
    </ligand>
</feature>
<feature type="binding site" evidence="8">
    <location>
        <position position="294"/>
    </location>
    <ligand>
        <name>substrate</name>
    </ligand>
</feature>
<dbReference type="InterPro" id="IPR036849">
    <property type="entry name" value="Enolase-like_C_sf"/>
</dbReference>
<dbReference type="Proteomes" id="UP000033066">
    <property type="component" value="Chromosome"/>
</dbReference>
<dbReference type="GO" id="GO:0000287">
    <property type="term" value="F:magnesium ion binding"/>
    <property type="evidence" value="ECO:0007669"/>
    <property type="project" value="UniProtKB-UniRule"/>
</dbReference>
<feature type="active site" description="Proton acceptor" evidence="6 7">
    <location>
        <position position="345"/>
    </location>
</feature>
<dbReference type="InterPro" id="IPR000941">
    <property type="entry name" value="Enolase"/>
</dbReference>
<dbReference type="InterPro" id="IPR020811">
    <property type="entry name" value="Enolase_N"/>
</dbReference>
<evidence type="ECO:0000313" key="12">
    <source>
        <dbReference type="EMBL" id="AKB81145.1"/>
    </source>
</evidence>
<feature type="binding site" evidence="8">
    <location>
        <begin position="372"/>
        <end position="375"/>
    </location>
    <ligand>
        <name>substrate</name>
    </ligand>
</feature>
<comment type="similarity">
    <text evidence="2 6">Belongs to the enolase family.</text>
</comment>
<comment type="pathway">
    <text evidence="1 6">Carbohydrate degradation; glycolysis; pyruvate from D-glyceraldehyde 3-phosphate: step 4/5.</text>
</comment>
<dbReference type="HAMAP" id="MF_00318">
    <property type="entry name" value="Enolase"/>
    <property type="match status" value="1"/>
</dbReference>
<evidence type="ECO:0000256" key="8">
    <source>
        <dbReference type="PIRSR" id="PIRSR001400-2"/>
    </source>
</evidence>
<dbReference type="Gene3D" id="3.30.390.10">
    <property type="entry name" value="Enolase-like, N-terminal domain"/>
    <property type="match status" value="1"/>
</dbReference>
<dbReference type="Gene3D" id="3.20.20.120">
    <property type="entry name" value="Enolase-like C-terminal domain"/>
    <property type="match status" value="1"/>
</dbReference>
<sequence>MSYIGLQQDSGEYKIQKIHAREILDSRGNPTVEVDVFTPKGFGRAGVPSGASTGTNEALELRDADPNRYGGKGVLTAVKNVNTIIQKELLGLDVRNQREIDELMIELDETDNKSNLGANAILGVSMAVAKAAADSLNVPLYRYLGGSNAFTLPVPTMNVLNGGKHAGNDLAIQEFMIQPKGAETFYEALQMGAEIYHVLGKILEKKYGRSSTNVGYEGGYAPKMSESTEALDALVQAIEEAGYTDTEVTIGLDAAASEFYEDETYTIDGKKLSAPELMDYYVELVNSYPILSIEDPFYEEAFEDFEALTNELWDTIIVGDDLFVTNIERLSKGVDMGAANALLLKVNQIGSLSEAFDAANMASRNGYTVIVSHRSAETEDTTIADISVAIGAEMIKTGAPARGERTAKYNQLLRIEEDLGEVAHYVQL</sequence>
<keyword evidence="6" id="KW-0963">Cytoplasm</keyword>
<dbReference type="NCBIfam" id="TIGR01060">
    <property type="entry name" value="eno"/>
    <property type="match status" value="1"/>
</dbReference>
<comment type="cofactor">
    <cofactor evidence="9">
        <name>Mg(2+)</name>
        <dbReference type="ChEBI" id="CHEBI:18420"/>
    </cofactor>
    <text evidence="9">Mg(2+) is required for catalysis and for stabilizing the dimer.</text>
</comment>
<evidence type="ECO:0000259" key="10">
    <source>
        <dbReference type="SMART" id="SM01192"/>
    </source>
</evidence>
<dbReference type="SFLD" id="SFLDG00178">
    <property type="entry name" value="enolase"/>
    <property type="match status" value="1"/>
</dbReference>
<dbReference type="Pfam" id="PF00113">
    <property type="entry name" value="Enolase_C"/>
    <property type="match status" value="1"/>
</dbReference>
<dbReference type="SUPFAM" id="SSF54826">
    <property type="entry name" value="Enolase N-terminal domain-like"/>
    <property type="match status" value="1"/>
</dbReference>
<comment type="subcellular location">
    <subcellularLocation>
        <location evidence="6">Cytoplasm</location>
    </subcellularLocation>
    <subcellularLocation>
        <location evidence="6">Secreted</location>
    </subcellularLocation>
    <subcellularLocation>
        <location evidence="6">Cell surface</location>
    </subcellularLocation>
    <text evidence="6">Fractions of enolase are present in both the cytoplasm and on the cell surface.</text>
</comment>
<evidence type="ECO:0000256" key="2">
    <source>
        <dbReference type="ARBA" id="ARBA00009604"/>
    </source>
</evidence>
<keyword evidence="6 9" id="KW-0479">Metal-binding</keyword>
<feature type="domain" description="Enolase C-terminal TIM barrel" evidence="10">
    <location>
        <begin position="149"/>
        <end position="428"/>
    </location>
</feature>
<feature type="binding site" evidence="6">
    <location>
        <position position="374"/>
    </location>
    <ligand>
        <name>(2R)-2-phosphoglycerate</name>
        <dbReference type="ChEBI" id="CHEBI:58289"/>
    </ligand>
</feature>
<evidence type="ECO:0000256" key="5">
    <source>
        <dbReference type="ARBA" id="ARBA00023239"/>
    </source>
</evidence>
<dbReference type="PANTHER" id="PTHR11902:SF1">
    <property type="entry name" value="ENOLASE"/>
    <property type="match status" value="1"/>
</dbReference>
<feature type="binding site" evidence="6 9">
    <location>
        <position position="320"/>
    </location>
    <ligand>
        <name>Mg(2+)</name>
        <dbReference type="ChEBI" id="CHEBI:18420"/>
    </ligand>
</feature>
<dbReference type="GO" id="GO:0006096">
    <property type="term" value="P:glycolytic process"/>
    <property type="evidence" value="ECO:0007669"/>
    <property type="project" value="UniProtKB-UniRule"/>
</dbReference>
<evidence type="ECO:0000259" key="11">
    <source>
        <dbReference type="SMART" id="SM01193"/>
    </source>
</evidence>
<evidence type="ECO:0000256" key="7">
    <source>
        <dbReference type="PIRSR" id="PIRSR001400-1"/>
    </source>
</evidence>
<dbReference type="UniPathway" id="UPA00109">
    <property type="reaction ID" value="UER00187"/>
</dbReference>
<evidence type="ECO:0000256" key="9">
    <source>
        <dbReference type="PIRSR" id="PIRSR001400-3"/>
    </source>
</evidence>
<dbReference type="CDD" id="cd03313">
    <property type="entry name" value="enolase"/>
    <property type="match status" value="1"/>
</dbReference>
<protein>
    <recommendedName>
        <fullName evidence="6">Enolase</fullName>
        <ecNumber evidence="6">4.2.1.11</ecNumber>
    </recommendedName>
    <alternativeName>
        <fullName evidence="6">2-phospho-D-glycerate hydro-lyase</fullName>
    </alternativeName>
    <alternativeName>
        <fullName evidence="6">2-phosphoglycerate dehydratase</fullName>
    </alternativeName>
</protein>
<dbReference type="SUPFAM" id="SSF51604">
    <property type="entry name" value="Enolase C-terminal domain-like"/>
    <property type="match status" value="1"/>
</dbReference>
<dbReference type="InterPro" id="IPR020809">
    <property type="entry name" value="Enolase_CS"/>
</dbReference>
<dbReference type="STRING" id="1434107.MSBR3_0567"/>
<feature type="binding site" evidence="8">
    <location>
        <position position="396"/>
    </location>
    <ligand>
        <name>substrate</name>
    </ligand>
</feature>
<proteinExistence type="inferred from homology"/>
<evidence type="ECO:0000256" key="4">
    <source>
        <dbReference type="ARBA" id="ARBA00023152"/>
    </source>
</evidence>
<dbReference type="InterPro" id="IPR029017">
    <property type="entry name" value="Enolase-like_N"/>
</dbReference>
<evidence type="ECO:0000256" key="1">
    <source>
        <dbReference type="ARBA" id="ARBA00005031"/>
    </source>
</evidence>
<dbReference type="Pfam" id="PF03952">
    <property type="entry name" value="Enolase_N"/>
    <property type="match status" value="1"/>
</dbReference>
<dbReference type="PANTHER" id="PTHR11902">
    <property type="entry name" value="ENOLASE"/>
    <property type="match status" value="1"/>
</dbReference>
<comment type="cofactor">
    <cofactor evidence="6">
        <name>Mg(2+)</name>
        <dbReference type="ChEBI" id="CHEBI:18420"/>
    </cofactor>
    <text evidence="6">Binds a second Mg(2+) ion via substrate during catalysis.</text>
</comment>